<gene>
    <name evidence="2" type="ORF">SLEP1_g55658</name>
</gene>
<dbReference type="EMBL" id="BPVZ01000273">
    <property type="protein sequence ID" value="GKV48868.1"/>
    <property type="molecule type" value="Genomic_DNA"/>
</dbReference>
<accession>A0AAV5MH68</accession>
<protein>
    <submittedName>
        <fullName evidence="2">Uncharacterized protein</fullName>
    </submittedName>
</protein>
<dbReference type="AlphaFoldDB" id="A0AAV5MH68"/>
<name>A0AAV5MH68_9ROSI</name>
<dbReference type="Proteomes" id="UP001054252">
    <property type="component" value="Unassembled WGS sequence"/>
</dbReference>
<feature type="region of interest" description="Disordered" evidence="1">
    <location>
        <begin position="25"/>
        <end position="59"/>
    </location>
</feature>
<evidence type="ECO:0000256" key="1">
    <source>
        <dbReference type="SAM" id="MobiDB-lite"/>
    </source>
</evidence>
<evidence type="ECO:0000313" key="3">
    <source>
        <dbReference type="Proteomes" id="UP001054252"/>
    </source>
</evidence>
<keyword evidence="3" id="KW-1185">Reference proteome</keyword>
<organism evidence="2 3">
    <name type="scientific">Rubroshorea leprosula</name>
    <dbReference type="NCBI Taxonomy" id="152421"/>
    <lineage>
        <taxon>Eukaryota</taxon>
        <taxon>Viridiplantae</taxon>
        <taxon>Streptophyta</taxon>
        <taxon>Embryophyta</taxon>
        <taxon>Tracheophyta</taxon>
        <taxon>Spermatophyta</taxon>
        <taxon>Magnoliopsida</taxon>
        <taxon>eudicotyledons</taxon>
        <taxon>Gunneridae</taxon>
        <taxon>Pentapetalae</taxon>
        <taxon>rosids</taxon>
        <taxon>malvids</taxon>
        <taxon>Malvales</taxon>
        <taxon>Dipterocarpaceae</taxon>
        <taxon>Rubroshorea</taxon>
    </lineage>
</organism>
<evidence type="ECO:0000313" key="2">
    <source>
        <dbReference type="EMBL" id="GKV48868.1"/>
    </source>
</evidence>
<sequence length="111" mass="11978">MFSWLQHRRKIYLCSCRIWLQKRGGAEKGLQAAVGSRGAGEGRRSRPQQQKGAGSKGAESAAAAGAPAVAGGAGSSRAQDLSFFVLFPFCLCRLGLVLMELGHLRWVREMD</sequence>
<reference evidence="2 3" key="1">
    <citation type="journal article" date="2021" name="Commun. Biol.">
        <title>The genome of Shorea leprosula (Dipterocarpaceae) highlights the ecological relevance of drought in aseasonal tropical rainforests.</title>
        <authorList>
            <person name="Ng K.K.S."/>
            <person name="Kobayashi M.J."/>
            <person name="Fawcett J.A."/>
            <person name="Hatakeyama M."/>
            <person name="Paape T."/>
            <person name="Ng C.H."/>
            <person name="Ang C.C."/>
            <person name="Tnah L.H."/>
            <person name="Lee C.T."/>
            <person name="Nishiyama T."/>
            <person name="Sese J."/>
            <person name="O'Brien M.J."/>
            <person name="Copetti D."/>
            <person name="Mohd Noor M.I."/>
            <person name="Ong R.C."/>
            <person name="Putra M."/>
            <person name="Sireger I.Z."/>
            <person name="Indrioko S."/>
            <person name="Kosugi Y."/>
            <person name="Izuno A."/>
            <person name="Isagi Y."/>
            <person name="Lee S.L."/>
            <person name="Shimizu K.K."/>
        </authorList>
    </citation>
    <scope>NUCLEOTIDE SEQUENCE [LARGE SCALE GENOMIC DNA]</scope>
    <source>
        <strain evidence="2">214</strain>
    </source>
</reference>
<comment type="caution">
    <text evidence="2">The sequence shown here is derived from an EMBL/GenBank/DDBJ whole genome shotgun (WGS) entry which is preliminary data.</text>
</comment>
<proteinExistence type="predicted"/>